<feature type="compositionally biased region" description="Polar residues" evidence="1">
    <location>
        <begin position="77"/>
        <end position="87"/>
    </location>
</feature>
<feature type="compositionally biased region" description="Basic and acidic residues" evidence="1">
    <location>
        <begin position="141"/>
        <end position="159"/>
    </location>
</feature>
<dbReference type="AlphaFoldDB" id="A0ABD2PIV0"/>
<organism evidence="2 3">
    <name type="scientific">Cryptolaemus montrouzieri</name>
    <dbReference type="NCBI Taxonomy" id="559131"/>
    <lineage>
        <taxon>Eukaryota</taxon>
        <taxon>Metazoa</taxon>
        <taxon>Ecdysozoa</taxon>
        <taxon>Arthropoda</taxon>
        <taxon>Hexapoda</taxon>
        <taxon>Insecta</taxon>
        <taxon>Pterygota</taxon>
        <taxon>Neoptera</taxon>
        <taxon>Endopterygota</taxon>
        <taxon>Coleoptera</taxon>
        <taxon>Polyphaga</taxon>
        <taxon>Cucujiformia</taxon>
        <taxon>Coccinelloidea</taxon>
        <taxon>Coccinellidae</taxon>
        <taxon>Scymninae</taxon>
        <taxon>Scymnini</taxon>
        <taxon>Cryptolaemus</taxon>
    </lineage>
</organism>
<comment type="caution">
    <text evidence="2">The sequence shown here is derived from an EMBL/GenBank/DDBJ whole genome shotgun (WGS) entry which is preliminary data.</text>
</comment>
<evidence type="ECO:0000313" key="2">
    <source>
        <dbReference type="EMBL" id="KAL3290411.1"/>
    </source>
</evidence>
<feature type="compositionally biased region" description="Polar residues" evidence="1">
    <location>
        <begin position="21"/>
        <end position="31"/>
    </location>
</feature>
<name>A0ABD2PIV0_9CUCU</name>
<feature type="region of interest" description="Disordered" evidence="1">
    <location>
        <begin position="1"/>
        <end position="31"/>
    </location>
</feature>
<keyword evidence="3" id="KW-1185">Reference proteome</keyword>
<dbReference type="Proteomes" id="UP001516400">
    <property type="component" value="Unassembled WGS sequence"/>
</dbReference>
<proteinExistence type="predicted"/>
<protein>
    <submittedName>
        <fullName evidence="2">Uncharacterized protein</fullName>
    </submittedName>
</protein>
<feature type="region of interest" description="Disordered" evidence="1">
    <location>
        <begin position="139"/>
        <end position="159"/>
    </location>
</feature>
<gene>
    <name evidence="2" type="ORF">HHI36_023752</name>
</gene>
<accession>A0ABD2PIV0</accession>
<evidence type="ECO:0000313" key="3">
    <source>
        <dbReference type="Proteomes" id="UP001516400"/>
    </source>
</evidence>
<sequence length="173" mass="20410">MSESQSEEIGPVMNQVRGEQGRSQGFSGTNRTKGIQEWATWLVESADHSVCHRAVSESKKSEAARAISPLRSRRTKGTTGSWTPQYLNRTPFLKSNKRYEERRRRWRYVEMSKRLTWRESTWWTQVDAQYERIGKNNESWKTSRECREPDPMRRPKRINPEARTEAFSRIALT</sequence>
<feature type="region of interest" description="Disordered" evidence="1">
    <location>
        <begin position="55"/>
        <end position="87"/>
    </location>
</feature>
<reference evidence="2 3" key="1">
    <citation type="journal article" date="2021" name="BMC Biol.">
        <title>Horizontally acquired antibacterial genes associated with adaptive radiation of ladybird beetles.</title>
        <authorList>
            <person name="Li H.S."/>
            <person name="Tang X.F."/>
            <person name="Huang Y.H."/>
            <person name="Xu Z.Y."/>
            <person name="Chen M.L."/>
            <person name="Du X.Y."/>
            <person name="Qiu B.Y."/>
            <person name="Chen P.T."/>
            <person name="Zhang W."/>
            <person name="Slipinski A."/>
            <person name="Escalona H.E."/>
            <person name="Waterhouse R.M."/>
            <person name="Zwick A."/>
            <person name="Pang H."/>
        </authorList>
    </citation>
    <scope>NUCLEOTIDE SEQUENCE [LARGE SCALE GENOMIC DNA]</scope>
    <source>
        <strain evidence="2">SYSU2018</strain>
    </source>
</reference>
<evidence type="ECO:0000256" key="1">
    <source>
        <dbReference type="SAM" id="MobiDB-lite"/>
    </source>
</evidence>
<dbReference type="EMBL" id="JABFTP020000186">
    <property type="protein sequence ID" value="KAL3290411.1"/>
    <property type="molecule type" value="Genomic_DNA"/>
</dbReference>